<dbReference type="Pfam" id="PF00534">
    <property type="entry name" value="Glycos_transf_1"/>
    <property type="match status" value="1"/>
</dbReference>
<dbReference type="SUPFAM" id="SSF53335">
    <property type="entry name" value="S-adenosyl-L-methionine-dependent methyltransferases"/>
    <property type="match status" value="1"/>
</dbReference>
<comment type="caution">
    <text evidence="8">The sequence shown here is derived from an EMBL/GenBank/DDBJ whole genome shotgun (WGS) entry which is preliminary data.</text>
</comment>
<sequence length="1598" mass="184099">EKSMHVVQLSDELNAIKKSIVWQLTMKFHRIIEIMLPINTKRRNLYDLGIKGGGILINKGWSTFYGSCRAFKSQKVESRNHYSIWIKENEPNEQELNQYRRMSLSFLFRPKISIVIPVWNPEENWLRLAIESVINQLYDNWELCIAEGGSENPRILQIIKEYANLDGRIKCIELSENKGISGNTNQALTLVEGEYVGFLDHDDELAPDALYEVVKLLNEQPNLDIIYSDNDKIDLDGIRKDPFFKPDWSLSFLLSTNYLFHLFICKKSLIDRVGGLRSEYDGAQDYDLILRTIELTTPNKIGHIDKILYHWRTVSTSTASGVSAKPYAYDAGKNVIENYLIRNGIEGEVIILQPGSYRIKYSLKSSPTLGLIVVTKTNNIPMINYKIKNILNDNKLFNNIYIPSDKIQGLNDEQIRYYSNSFKKICTLVQQDNINYLIVLNIDEKNLNTEQLMSVECISALIEQYSLPEVGIVGTGSPLFGHVVHNINRPSGPFFCIQSKLFTECIQESEIDYSYDNLQISLADLAVNKGYSNIFTPFCGGNLLQINKKDLYYMDLNSPKQLTKRTDSTQNNECYSNRNEKKIFQKEKQNGTPVIPLREMIAKKYIRGEGIEIGALHQPLKIPNNVSIHYVDRLSFEELRSQYPELAESYIVRPDILDDAQKLEHITDGKFDFCIANHVLEHMSDPIGALINWMRVLKPGGILYLSVLDIDNSLDTGRDLTTLEHLIADHSDSSDSKNFYHYIECAKYWNKLSDDNEIQRFAQENYEKNYSIHYHTFNRKSIHELLMYLLSQKPDLFHTLNIYENTMNGTDEYIYILEKGTYVNTCVEILENHNYKNPTKKPIIDVIVPVYNAYDDLIRCIYSLLRHQTNYRIILIDDCSSDPRIHELFTQLSSYESNQFTLLRNEENLGFVKSVNRGMQYSQQDVILLNSDTIVTKQWVEKLIACAYSDDTIGTVTPFTNNGTICSIPKFCEENTVPEGFTVDAYAEFIEKHSFLQYYEIPTAVGFCMLIKRAVLEKIGYFDDEAFGKGYGEENDYCMRAFHAGYRNVLCDNIYIYHKGEASFSEAKAALSKRNMDILSNRYPDYMPSVASFCQRNPYSNFLTFISERCKVYDIVGTKKRILYVLHNLGGGSEKHAFELIDNLADIYAFYVAQVQDATFYLTEYNNKKKITYQFPLNERIINAISPNVNYRLILTHIITTFQISLVHIHHLLGHTMDVFSVAKEFDIPVIFTAHDFFAVCPRINLLNERSNFCHETNNYKDCGVCLHKTLQVPESYINEWRNQFLMAFELCDHIIAPSKSTIDIISDYYPNINDKSIVIEHGHQKDLFNTHEKIKSISGHTSFHIAYFGVLIPHKGRGLFYSLAKDEELLNGVRWSIFGVSDVYSKSGYYSNANITVHGAYHGYSDLRTKVQKDPVDLVILPAKWPETFSYTLSEAWSMGIPVLVSTLGALKERVEANGGGWIVDVSDYEEVKKKIASIMQDSEDYYIKKAEVTNIKLKSLSDVAIEYATLYDNQIDSSKPDYLDREVISNMELSISMMSDPKSQSGNDPHTLSYRKFNELNSLFNMFLLSYRQIGLRYTIKRSLQFLYGIMIRREI</sequence>
<dbReference type="Pfam" id="PF00535">
    <property type="entry name" value="Glycos_transf_2"/>
    <property type="match status" value="2"/>
</dbReference>
<dbReference type="Gene3D" id="3.90.550.10">
    <property type="entry name" value="Spore Coat Polysaccharide Biosynthesis Protein SpsA, Chain A"/>
    <property type="match status" value="2"/>
</dbReference>
<evidence type="ECO:0000313" key="8">
    <source>
        <dbReference type="EMBL" id="RQD83847.1"/>
    </source>
</evidence>
<dbReference type="SUPFAM" id="SSF53756">
    <property type="entry name" value="UDP-Glycosyltransferase/glycogen phosphorylase"/>
    <property type="match status" value="1"/>
</dbReference>
<name>A0A424YW37_9EURY</name>
<protein>
    <submittedName>
        <fullName evidence="8">Glycosyltransferase</fullName>
    </submittedName>
</protein>
<dbReference type="PANTHER" id="PTHR43179">
    <property type="entry name" value="RHAMNOSYLTRANSFERASE WBBL"/>
    <property type="match status" value="1"/>
</dbReference>
<evidence type="ECO:0000259" key="4">
    <source>
        <dbReference type="Pfam" id="PF00534"/>
    </source>
</evidence>
<dbReference type="CDD" id="cd04184">
    <property type="entry name" value="GT2_RfbC_Mx_like"/>
    <property type="match status" value="1"/>
</dbReference>
<feature type="domain" description="Glycosyltransferase 2-like" evidence="5">
    <location>
        <begin position="846"/>
        <end position="1020"/>
    </location>
</feature>
<dbReference type="CDD" id="cd02440">
    <property type="entry name" value="AdoMet_MTases"/>
    <property type="match status" value="1"/>
</dbReference>
<comment type="similarity">
    <text evidence="1">Belongs to the glycosyltransferase 2 family.</text>
</comment>
<evidence type="ECO:0000256" key="3">
    <source>
        <dbReference type="ARBA" id="ARBA00022679"/>
    </source>
</evidence>
<dbReference type="InterPro" id="IPR028098">
    <property type="entry name" value="Glyco_trans_4-like_N"/>
</dbReference>
<evidence type="ECO:0000256" key="2">
    <source>
        <dbReference type="ARBA" id="ARBA00022676"/>
    </source>
</evidence>
<dbReference type="Proteomes" id="UP000284763">
    <property type="component" value="Unassembled WGS sequence"/>
</dbReference>
<dbReference type="PANTHER" id="PTHR43179:SF12">
    <property type="entry name" value="GALACTOFURANOSYLTRANSFERASE GLFT2"/>
    <property type="match status" value="1"/>
</dbReference>
<dbReference type="GO" id="GO:0008757">
    <property type="term" value="F:S-adenosylmethionine-dependent methyltransferase activity"/>
    <property type="evidence" value="ECO:0007669"/>
    <property type="project" value="InterPro"/>
</dbReference>
<feature type="domain" description="Glycosyltransferase subfamily 4-like N-terminal" evidence="7">
    <location>
        <begin position="1131"/>
        <end position="1323"/>
    </location>
</feature>
<proteinExistence type="inferred from homology"/>
<evidence type="ECO:0000256" key="1">
    <source>
        <dbReference type="ARBA" id="ARBA00006739"/>
    </source>
</evidence>
<organism evidence="8 9">
    <name type="scientific">Methanosalsum natronophilum</name>
    <dbReference type="NCBI Taxonomy" id="768733"/>
    <lineage>
        <taxon>Archaea</taxon>
        <taxon>Methanobacteriati</taxon>
        <taxon>Methanobacteriota</taxon>
        <taxon>Stenosarchaea group</taxon>
        <taxon>Methanomicrobia</taxon>
        <taxon>Methanosarcinales</taxon>
        <taxon>Methanosarcinaceae</taxon>
        <taxon>Methanosalsum</taxon>
    </lineage>
</organism>
<dbReference type="InterPro" id="IPR001296">
    <property type="entry name" value="Glyco_trans_1"/>
</dbReference>
<gene>
    <name evidence="8" type="ORF">D5R95_06025</name>
</gene>
<keyword evidence="3 8" id="KW-0808">Transferase</keyword>
<reference evidence="8 9" key="1">
    <citation type="submission" date="2018-08" db="EMBL/GenBank/DDBJ databases">
        <title>The metabolism and importance of syntrophic acetate oxidation coupled to methane or sulfide production in haloalkaline environments.</title>
        <authorList>
            <person name="Timmers P.H.A."/>
            <person name="Vavourakis C.D."/>
            <person name="Sorokin D.Y."/>
            <person name="Sinninghe Damste J.S."/>
            <person name="Muyzer G."/>
            <person name="Stams A.J.M."/>
            <person name="Plugge C.M."/>
        </authorList>
    </citation>
    <scope>NUCLEOTIDE SEQUENCE [LARGE SCALE GENOMIC DNA]</scope>
    <source>
        <strain evidence="8">MSAO_Arc3</strain>
    </source>
</reference>
<evidence type="ECO:0000259" key="6">
    <source>
        <dbReference type="Pfam" id="PF08241"/>
    </source>
</evidence>
<dbReference type="SUPFAM" id="SSF53448">
    <property type="entry name" value="Nucleotide-diphospho-sugar transferases"/>
    <property type="match status" value="2"/>
</dbReference>
<feature type="domain" description="Methyltransferase type 11" evidence="6">
    <location>
        <begin position="656"/>
        <end position="705"/>
    </location>
</feature>
<dbReference type="InterPro" id="IPR013216">
    <property type="entry name" value="Methyltransf_11"/>
</dbReference>
<feature type="non-terminal residue" evidence="8">
    <location>
        <position position="1"/>
    </location>
</feature>
<dbReference type="Pfam" id="PF08241">
    <property type="entry name" value="Methyltransf_11"/>
    <property type="match status" value="1"/>
</dbReference>
<feature type="domain" description="Glycosyl transferase family 1" evidence="4">
    <location>
        <begin position="1341"/>
        <end position="1486"/>
    </location>
</feature>
<evidence type="ECO:0000313" key="9">
    <source>
        <dbReference type="Proteomes" id="UP000284763"/>
    </source>
</evidence>
<dbReference type="EMBL" id="QZAB01000379">
    <property type="protein sequence ID" value="RQD83847.1"/>
    <property type="molecule type" value="Genomic_DNA"/>
</dbReference>
<feature type="domain" description="Glycosyltransferase 2-like" evidence="5">
    <location>
        <begin position="113"/>
        <end position="245"/>
    </location>
</feature>
<dbReference type="Gene3D" id="3.40.50.2000">
    <property type="entry name" value="Glycogen Phosphorylase B"/>
    <property type="match status" value="2"/>
</dbReference>
<accession>A0A424YW37</accession>
<dbReference type="Pfam" id="PF13439">
    <property type="entry name" value="Glyco_transf_4"/>
    <property type="match status" value="1"/>
</dbReference>
<dbReference type="Gene3D" id="3.40.50.150">
    <property type="entry name" value="Vaccinia Virus protein VP39"/>
    <property type="match status" value="1"/>
</dbReference>
<dbReference type="GO" id="GO:0016757">
    <property type="term" value="F:glycosyltransferase activity"/>
    <property type="evidence" value="ECO:0007669"/>
    <property type="project" value="UniProtKB-KW"/>
</dbReference>
<dbReference type="InterPro" id="IPR029044">
    <property type="entry name" value="Nucleotide-diphossugar_trans"/>
</dbReference>
<evidence type="ECO:0000259" key="7">
    <source>
        <dbReference type="Pfam" id="PF13439"/>
    </source>
</evidence>
<evidence type="ECO:0000259" key="5">
    <source>
        <dbReference type="Pfam" id="PF00535"/>
    </source>
</evidence>
<keyword evidence="2" id="KW-0328">Glycosyltransferase</keyword>
<dbReference type="InterPro" id="IPR029063">
    <property type="entry name" value="SAM-dependent_MTases_sf"/>
</dbReference>
<dbReference type="InterPro" id="IPR001173">
    <property type="entry name" value="Glyco_trans_2-like"/>
</dbReference>